<protein>
    <recommendedName>
        <fullName evidence="4">Putative HTH-type transcriptional regulatory protein DSAG12_00277</fullName>
    </recommendedName>
</protein>
<dbReference type="PROSITE" id="PS50943">
    <property type="entry name" value="HTH_CROC1"/>
    <property type="match status" value="1"/>
</dbReference>
<dbReference type="InterPro" id="IPR059051">
    <property type="entry name" value="MTH_967_PDDEXK"/>
</dbReference>
<gene>
    <name evidence="6" type="ORF">DSAG12_00277</name>
</gene>
<evidence type="ECO:0000259" key="5">
    <source>
        <dbReference type="PROSITE" id="PS50943"/>
    </source>
</evidence>
<dbReference type="InterPro" id="IPR010982">
    <property type="entry name" value="Lambda_DNA-bd_dom_sf"/>
</dbReference>
<dbReference type="Gene3D" id="1.10.260.40">
    <property type="entry name" value="lambda repressor-like DNA-binding domains"/>
    <property type="match status" value="1"/>
</dbReference>
<reference evidence="6 7" key="2">
    <citation type="journal article" date="2024" name="Int. J. Syst. Evol. Microbiol.">
        <title>Promethearchaeum syntrophicum gen. nov., sp. nov., an anaerobic, obligately syntrophic archaeon, the first isolate of the lineage 'Asgard' archaea, and proposal of the new archaeal phylum Promethearchaeota phyl. nov. and kingdom Promethearchaeati regn. nov.</title>
        <authorList>
            <person name="Imachi H."/>
            <person name="Nobu M.K."/>
            <person name="Kato S."/>
            <person name="Takaki Y."/>
            <person name="Miyazaki M."/>
            <person name="Miyata M."/>
            <person name="Ogawara M."/>
            <person name="Saito Y."/>
            <person name="Sakai S."/>
            <person name="Tahara Y.O."/>
            <person name="Takano Y."/>
            <person name="Tasumi E."/>
            <person name="Uematsu K."/>
            <person name="Yoshimura T."/>
            <person name="Itoh T."/>
            <person name="Ohkuma M."/>
            <person name="Takai K."/>
        </authorList>
    </citation>
    <scope>NUCLEOTIDE SEQUENCE [LARGE SCALE GENOMIC DNA]</scope>
    <source>
        <strain evidence="6 7">MK-D1</strain>
    </source>
</reference>
<dbReference type="AlphaFoldDB" id="A0A5B9D5U6"/>
<dbReference type="InterPro" id="IPR001387">
    <property type="entry name" value="Cro/C1-type_HTH"/>
</dbReference>
<reference evidence="6 7" key="1">
    <citation type="journal article" date="2020" name="Nature">
        <title>Isolation of an archaeon at the prokaryote-eukaryote interface.</title>
        <authorList>
            <person name="Imachi H."/>
            <person name="Nobu M.K."/>
            <person name="Nakahara N."/>
            <person name="Morono Y."/>
            <person name="Ogawara M."/>
            <person name="Takaki Y."/>
            <person name="Takano Y."/>
            <person name="Uematsu K."/>
            <person name="Ikuta T."/>
            <person name="Ito M."/>
            <person name="Matsui Y."/>
            <person name="Miyazaki M."/>
            <person name="Murata K."/>
            <person name="Saito Y."/>
            <person name="Sakai S."/>
            <person name="Song C."/>
            <person name="Tasumi E."/>
            <person name="Yamanaka Y."/>
            <person name="Yamaguchi T."/>
            <person name="Kamagata Y."/>
            <person name="Tamaki H."/>
            <person name="Takai K."/>
        </authorList>
    </citation>
    <scope>NUCLEOTIDE SEQUENCE [LARGE SCALE GENOMIC DNA]</scope>
    <source>
        <strain evidence="6 7">MK-D1</strain>
    </source>
</reference>
<keyword evidence="3 4" id="KW-0804">Transcription</keyword>
<name>A0A5B9D5U6_9ARCH</name>
<dbReference type="Pfam" id="PF12844">
    <property type="entry name" value="HTH_19"/>
    <property type="match status" value="1"/>
</dbReference>
<dbReference type="EMBL" id="CP042905">
    <property type="protein sequence ID" value="QEE14464.1"/>
    <property type="molecule type" value="Genomic_DNA"/>
</dbReference>
<feature type="domain" description="HTH cro/C1-type" evidence="5">
    <location>
        <begin position="139"/>
        <end position="187"/>
    </location>
</feature>
<dbReference type="GO" id="GO:0003677">
    <property type="term" value="F:DNA binding"/>
    <property type="evidence" value="ECO:0007669"/>
    <property type="project" value="UniProtKB-KW"/>
</dbReference>
<dbReference type="Proteomes" id="UP000321408">
    <property type="component" value="Chromosome"/>
</dbReference>
<evidence type="ECO:0000313" key="7">
    <source>
        <dbReference type="Proteomes" id="UP000321408"/>
    </source>
</evidence>
<dbReference type="HAMAP" id="MF_00584">
    <property type="entry name" value="HTH_type_cro_C1"/>
    <property type="match status" value="1"/>
</dbReference>
<evidence type="ECO:0000256" key="4">
    <source>
        <dbReference type="HAMAP-Rule" id="MF_00584"/>
    </source>
</evidence>
<organism evidence="6 7">
    <name type="scientific">Promethearchaeum syntrophicum</name>
    <dbReference type="NCBI Taxonomy" id="2594042"/>
    <lineage>
        <taxon>Archaea</taxon>
        <taxon>Promethearchaeati</taxon>
        <taxon>Promethearchaeota</taxon>
        <taxon>Promethearchaeia</taxon>
        <taxon>Promethearchaeales</taxon>
        <taxon>Promethearchaeaceae</taxon>
        <taxon>Promethearchaeum</taxon>
    </lineage>
</organism>
<evidence type="ECO:0000256" key="2">
    <source>
        <dbReference type="ARBA" id="ARBA00023125"/>
    </source>
</evidence>
<evidence type="ECO:0000313" key="6">
    <source>
        <dbReference type="EMBL" id="QEE14464.1"/>
    </source>
</evidence>
<accession>A0A5B9D5U6</accession>
<dbReference type="CDD" id="cd00093">
    <property type="entry name" value="HTH_XRE"/>
    <property type="match status" value="1"/>
</dbReference>
<evidence type="ECO:0000256" key="3">
    <source>
        <dbReference type="ARBA" id="ARBA00023163"/>
    </source>
</evidence>
<evidence type="ECO:0000256" key="1">
    <source>
        <dbReference type="ARBA" id="ARBA00023015"/>
    </source>
</evidence>
<dbReference type="GeneID" id="41328280"/>
<keyword evidence="1 4" id="KW-0805">Transcription regulation</keyword>
<sequence length="344" mass="39856">MSSISVLANKEKTTQVLQQAEYSVYNNISSTLEMCFELFARHDTPTIPTLLIKLVENIDIIKPYFIHELKLLSKFLRALPLIIGIENRHDLLKDDCLFIRKGLISISINTFSHIISNNQLPLAIAKKGGFFVDIDGEKLIQLRKNKNYSRNDLAEKLKVSAKSIMHYEKNAMRTSTEHAQHLKEILGDSIQVPINTYEYINQSFSDFSVNPQMQRKISAKNRELMNTINEIVEDTGYQTYWTRTSPFDLFIYRENDDSTKIEDYTLIGGTMSEKIYQKSTHDTKINFLKNTKNSAGTTSIMICEDENRDVKQVKREKVPYIVIKELKILDDPKEFKKLIKTRKN</sequence>
<dbReference type="GO" id="GO:0003700">
    <property type="term" value="F:DNA-binding transcription factor activity"/>
    <property type="evidence" value="ECO:0007669"/>
    <property type="project" value="UniProtKB-UniRule"/>
</dbReference>
<dbReference type="KEGG" id="psyt:DSAG12_00277"/>
<dbReference type="OrthoDB" id="31424at2157"/>
<dbReference type="Pfam" id="PF26553">
    <property type="entry name" value="PDDEXK_19"/>
    <property type="match status" value="1"/>
</dbReference>
<dbReference type="SUPFAM" id="SSF47413">
    <property type="entry name" value="lambda repressor-like DNA-binding domains"/>
    <property type="match status" value="1"/>
</dbReference>
<dbReference type="InterPro" id="IPR020886">
    <property type="entry name" value="MTH_967-like"/>
</dbReference>
<dbReference type="RefSeq" id="WP_147661417.1">
    <property type="nucleotide sequence ID" value="NZ_CP042905.2"/>
</dbReference>
<keyword evidence="7" id="KW-1185">Reference proteome</keyword>
<keyword evidence="2 4" id="KW-0238">DNA-binding</keyword>
<proteinExistence type="inferred from homology"/>